<accession>A0A2W7D306</accession>
<dbReference type="Proteomes" id="UP000248616">
    <property type="component" value="Unassembled WGS sequence"/>
</dbReference>
<dbReference type="RefSeq" id="WP_245445556.1">
    <property type="nucleotide sequence ID" value="NZ_MZXV01000001.1"/>
</dbReference>
<evidence type="ECO:0000313" key="2">
    <source>
        <dbReference type="Proteomes" id="UP000248616"/>
    </source>
</evidence>
<sequence>MTMPLPNPDWTADEIVAHLKTIGTTASRAGMARFGINIAEVAGASFPDIPDTVQERTSLYKTPAEKFAECVAAIG</sequence>
<protein>
    <submittedName>
        <fullName evidence="1">Uncharacterized protein</fullName>
    </submittedName>
</protein>
<name>A0A2W7D306_9HYPH</name>
<evidence type="ECO:0000313" key="1">
    <source>
        <dbReference type="EMBL" id="PZV40509.1"/>
    </source>
</evidence>
<comment type="caution">
    <text evidence="1">The sequence shown here is derived from an EMBL/GenBank/DDBJ whole genome shotgun (WGS) entry which is preliminary data.</text>
</comment>
<reference evidence="2" key="1">
    <citation type="submission" date="2017-03" db="EMBL/GenBank/DDBJ databases">
        <authorList>
            <person name="Safronova V.I."/>
            <person name="Sazanova A.L."/>
            <person name="Chirak E.R."/>
        </authorList>
    </citation>
    <scope>NUCLEOTIDE SEQUENCE [LARGE SCALE GENOMIC DNA]</scope>
    <source>
        <strain evidence="2">Ach-343</strain>
    </source>
</reference>
<dbReference type="AlphaFoldDB" id="A0A2W7D306"/>
<proteinExistence type="predicted"/>
<keyword evidence="2" id="KW-1185">Reference proteome</keyword>
<organism evidence="1 2">
    <name type="scientific">Mesorhizobium kowhaii</name>
    <dbReference type="NCBI Taxonomy" id="1300272"/>
    <lineage>
        <taxon>Bacteria</taxon>
        <taxon>Pseudomonadati</taxon>
        <taxon>Pseudomonadota</taxon>
        <taxon>Alphaproteobacteria</taxon>
        <taxon>Hyphomicrobiales</taxon>
        <taxon>Phyllobacteriaceae</taxon>
        <taxon>Mesorhizobium</taxon>
    </lineage>
</organism>
<dbReference type="EMBL" id="MZXV01000001">
    <property type="protein sequence ID" value="PZV40509.1"/>
    <property type="molecule type" value="Genomic_DNA"/>
</dbReference>
<gene>
    <name evidence="1" type="ORF">B5V02_00310</name>
</gene>